<dbReference type="PANTHER" id="PTHR31793:SF27">
    <property type="entry name" value="NOVEL THIOESTERASE SUPERFAMILY DOMAIN AND SAPOSIN A-TYPE DOMAIN CONTAINING PROTEIN (0610012H03RIK)"/>
    <property type="match status" value="1"/>
</dbReference>
<dbReference type="InterPro" id="IPR050563">
    <property type="entry name" value="4-hydroxybenzoyl-CoA_TE"/>
</dbReference>
<gene>
    <name evidence="3" type="ORF">MW290_09160</name>
</gene>
<evidence type="ECO:0000256" key="2">
    <source>
        <dbReference type="ARBA" id="ARBA00022801"/>
    </source>
</evidence>
<evidence type="ECO:0000256" key="1">
    <source>
        <dbReference type="ARBA" id="ARBA00005953"/>
    </source>
</evidence>
<dbReference type="EMBL" id="CP097635">
    <property type="protein sequence ID" value="URI06100.1"/>
    <property type="molecule type" value="Genomic_DNA"/>
</dbReference>
<organism evidence="3 4">
    <name type="scientific">Aquincola tertiaricarbonis</name>
    <dbReference type="NCBI Taxonomy" id="391953"/>
    <lineage>
        <taxon>Bacteria</taxon>
        <taxon>Pseudomonadati</taxon>
        <taxon>Pseudomonadota</taxon>
        <taxon>Betaproteobacteria</taxon>
        <taxon>Burkholderiales</taxon>
        <taxon>Sphaerotilaceae</taxon>
        <taxon>Aquincola</taxon>
    </lineage>
</organism>
<dbReference type="InterPro" id="IPR029069">
    <property type="entry name" value="HotDog_dom_sf"/>
</dbReference>
<proteinExistence type="inferred from homology"/>
<name>A0ABY4S0R1_AQUTE</name>
<keyword evidence="2" id="KW-0378">Hydrolase</keyword>
<comment type="similarity">
    <text evidence="1">Belongs to the 4-hydroxybenzoyl-CoA thioesterase family.</text>
</comment>
<dbReference type="Pfam" id="PF13279">
    <property type="entry name" value="4HBT_2"/>
    <property type="match status" value="1"/>
</dbReference>
<accession>A0ABY4S0R1</accession>
<dbReference type="PANTHER" id="PTHR31793">
    <property type="entry name" value="4-HYDROXYBENZOYL-COA THIOESTERASE FAMILY MEMBER"/>
    <property type="match status" value="1"/>
</dbReference>
<sequence length="148" mass="16616">MSTPTPSHEVRVKIRWADVDAYGHLRHSAFADWATFARSEWFEGVGLTPAVFAKEGTAPITLEETSTFLKEVRLGETLTLRMQRAAASADGSRFVHEVTFERNEVPVARYRMTGAWLNLQARRIVAPPALISEAVELLEKTASFRQLD</sequence>
<evidence type="ECO:0000313" key="4">
    <source>
        <dbReference type="Proteomes" id="UP001056201"/>
    </source>
</evidence>
<protein>
    <submittedName>
        <fullName evidence="3">Acyl-CoA thioesterase</fullName>
    </submittedName>
</protein>
<dbReference type="CDD" id="cd00586">
    <property type="entry name" value="4HBT"/>
    <property type="match status" value="1"/>
</dbReference>
<dbReference type="Gene3D" id="3.10.129.10">
    <property type="entry name" value="Hotdog Thioesterase"/>
    <property type="match status" value="1"/>
</dbReference>
<dbReference type="RefSeq" id="WP_250194365.1">
    <property type="nucleotide sequence ID" value="NZ_CP097635.1"/>
</dbReference>
<dbReference type="SUPFAM" id="SSF54637">
    <property type="entry name" value="Thioesterase/thiol ester dehydrase-isomerase"/>
    <property type="match status" value="1"/>
</dbReference>
<reference evidence="3" key="1">
    <citation type="submission" date="2022-05" db="EMBL/GenBank/DDBJ databases">
        <title>An RpoN-dependent PEP-CTERM gene is involved in floc formation of an Aquincola tertiaricarbonis strain.</title>
        <authorList>
            <person name="Qiu D."/>
            <person name="Xia M."/>
        </authorList>
    </citation>
    <scope>NUCLEOTIDE SEQUENCE</scope>
    <source>
        <strain evidence="3">RN12</strain>
    </source>
</reference>
<evidence type="ECO:0000313" key="3">
    <source>
        <dbReference type="EMBL" id="URI06100.1"/>
    </source>
</evidence>
<keyword evidence="4" id="KW-1185">Reference proteome</keyword>
<dbReference type="Proteomes" id="UP001056201">
    <property type="component" value="Chromosome 1"/>
</dbReference>